<gene>
    <name evidence="1" type="ORF">NPIL_458301</name>
</gene>
<protein>
    <submittedName>
        <fullName evidence="1">Uncharacterized protein</fullName>
    </submittedName>
</protein>
<sequence length="126" mass="14005">MGDHTVVISAHYDNLLSDPTKLAACPAKRTHRPIRGDGPKSNLGSPRYLILIQPLPLARSEISLSVSLDTAMETLSGQWNQLQLNVFDSNRTVLERCSLDSRRNKLHFELVNSMLISFITSSIICS</sequence>
<dbReference type="OrthoDB" id="10426236at2759"/>
<dbReference type="Proteomes" id="UP000887013">
    <property type="component" value="Unassembled WGS sequence"/>
</dbReference>
<evidence type="ECO:0000313" key="1">
    <source>
        <dbReference type="EMBL" id="GFU45167.1"/>
    </source>
</evidence>
<comment type="caution">
    <text evidence="1">The sequence shown here is derived from an EMBL/GenBank/DDBJ whole genome shotgun (WGS) entry which is preliminary data.</text>
</comment>
<evidence type="ECO:0000313" key="2">
    <source>
        <dbReference type="Proteomes" id="UP000887013"/>
    </source>
</evidence>
<reference evidence="1" key="1">
    <citation type="submission" date="2020-08" db="EMBL/GenBank/DDBJ databases">
        <title>Multicomponent nature underlies the extraordinary mechanical properties of spider dragline silk.</title>
        <authorList>
            <person name="Kono N."/>
            <person name="Nakamura H."/>
            <person name="Mori M."/>
            <person name="Yoshida Y."/>
            <person name="Ohtoshi R."/>
            <person name="Malay A.D."/>
            <person name="Moran D.A.P."/>
            <person name="Tomita M."/>
            <person name="Numata K."/>
            <person name="Arakawa K."/>
        </authorList>
    </citation>
    <scope>NUCLEOTIDE SEQUENCE</scope>
</reference>
<keyword evidence="2" id="KW-1185">Reference proteome</keyword>
<accession>A0A8X6R3G8</accession>
<proteinExistence type="predicted"/>
<organism evidence="1 2">
    <name type="scientific">Nephila pilipes</name>
    <name type="common">Giant wood spider</name>
    <name type="synonym">Nephila maculata</name>
    <dbReference type="NCBI Taxonomy" id="299642"/>
    <lineage>
        <taxon>Eukaryota</taxon>
        <taxon>Metazoa</taxon>
        <taxon>Ecdysozoa</taxon>
        <taxon>Arthropoda</taxon>
        <taxon>Chelicerata</taxon>
        <taxon>Arachnida</taxon>
        <taxon>Araneae</taxon>
        <taxon>Araneomorphae</taxon>
        <taxon>Entelegynae</taxon>
        <taxon>Araneoidea</taxon>
        <taxon>Nephilidae</taxon>
        <taxon>Nephila</taxon>
    </lineage>
</organism>
<dbReference type="AlphaFoldDB" id="A0A8X6R3G8"/>
<name>A0A8X6R3G8_NEPPI</name>
<dbReference type="EMBL" id="BMAW01132835">
    <property type="protein sequence ID" value="GFU45167.1"/>
    <property type="molecule type" value="Genomic_DNA"/>
</dbReference>